<name>A0A1X7BTT7_9RHOB</name>
<dbReference type="RefSeq" id="WP_085801037.1">
    <property type="nucleotide sequence ID" value="NZ_FWXB01000011.1"/>
</dbReference>
<reference evidence="2 3" key="1">
    <citation type="submission" date="2017-03" db="EMBL/GenBank/DDBJ databases">
        <authorList>
            <person name="Afonso C.L."/>
            <person name="Miller P.J."/>
            <person name="Scott M.A."/>
            <person name="Spackman E."/>
            <person name="Goraichik I."/>
            <person name="Dimitrov K.M."/>
            <person name="Suarez D.L."/>
            <person name="Swayne D.E."/>
        </authorList>
    </citation>
    <scope>NUCLEOTIDE SEQUENCE [LARGE SCALE GENOMIC DNA]</scope>
    <source>
        <strain evidence="2 3">CECT 7745</strain>
    </source>
</reference>
<feature type="signal peptide" evidence="1">
    <location>
        <begin position="1"/>
        <end position="21"/>
    </location>
</feature>
<dbReference type="Proteomes" id="UP000193224">
    <property type="component" value="Unassembled WGS sequence"/>
</dbReference>
<evidence type="ECO:0000313" key="2">
    <source>
        <dbReference type="EMBL" id="SMC13096.1"/>
    </source>
</evidence>
<feature type="chain" id="PRO_5012304530" evidence="1">
    <location>
        <begin position="22"/>
        <end position="191"/>
    </location>
</feature>
<sequence>MKKLAFTLCLMAAPLAAPLAAQDFSEGSEAKTWNLYAEQPARFDAKVVDILCELTGDCPENCGDGRRQLGLLRAADDALIFPNKNSQPVFSGAAEEMLPFCGKDVEVDGLMIEDPDVGAKNIYLLQKIRETGASEWTKANSWTKKWAAANPEAKGKGPWFRRDPRVKGHIERDGYFGLGLEVDQEYYEENF</sequence>
<dbReference type="AlphaFoldDB" id="A0A1X7BTT7"/>
<organism evidence="2 3">
    <name type="scientific">Roseovarius aestuarii</name>
    <dbReference type="NCBI Taxonomy" id="475083"/>
    <lineage>
        <taxon>Bacteria</taxon>
        <taxon>Pseudomonadati</taxon>
        <taxon>Pseudomonadota</taxon>
        <taxon>Alphaproteobacteria</taxon>
        <taxon>Rhodobacterales</taxon>
        <taxon>Roseobacteraceae</taxon>
        <taxon>Roseovarius</taxon>
    </lineage>
</organism>
<proteinExistence type="predicted"/>
<keyword evidence="1" id="KW-0732">Signal</keyword>
<dbReference type="EMBL" id="FWXB01000011">
    <property type="protein sequence ID" value="SMC13096.1"/>
    <property type="molecule type" value="Genomic_DNA"/>
</dbReference>
<evidence type="ECO:0000256" key="1">
    <source>
        <dbReference type="SAM" id="SignalP"/>
    </source>
</evidence>
<protein>
    <submittedName>
        <fullName evidence="2">Uncharacterized protein</fullName>
    </submittedName>
</protein>
<gene>
    <name evidence="2" type="ORF">ROA7745_02930</name>
</gene>
<keyword evidence="3" id="KW-1185">Reference proteome</keyword>
<accession>A0A1X7BTT7</accession>
<evidence type="ECO:0000313" key="3">
    <source>
        <dbReference type="Proteomes" id="UP000193224"/>
    </source>
</evidence>